<protein>
    <submittedName>
        <fullName evidence="7">DNA-binding SARP family transcriptional activator</fullName>
    </submittedName>
</protein>
<dbReference type="GO" id="GO:0003677">
    <property type="term" value="F:DNA binding"/>
    <property type="evidence" value="ECO:0007669"/>
    <property type="project" value="UniProtKB-UniRule"/>
</dbReference>
<evidence type="ECO:0000313" key="7">
    <source>
        <dbReference type="EMBL" id="MBB5819157.1"/>
    </source>
</evidence>
<proteinExistence type="inferred from homology"/>
<dbReference type="PROSITE" id="PS51755">
    <property type="entry name" value="OMPR_PHOB"/>
    <property type="match status" value="1"/>
</dbReference>
<dbReference type="InterPro" id="IPR027417">
    <property type="entry name" value="P-loop_NTPase"/>
</dbReference>
<dbReference type="InterPro" id="IPR001867">
    <property type="entry name" value="OmpR/PhoB-type_DNA-bd"/>
</dbReference>
<keyword evidence="4" id="KW-0804">Transcription</keyword>
<evidence type="ECO:0000256" key="2">
    <source>
        <dbReference type="ARBA" id="ARBA00023015"/>
    </source>
</evidence>
<accession>A0A7W9IEE4</accession>
<dbReference type="InterPro" id="IPR011990">
    <property type="entry name" value="TPR-like_helical_dom_sf"/>
</dbReference>
<feature type="domain" description="OmpR/PhoB-type" evidence="6">
    <location>
        <begin position="1"/>
        <end position="98"/>
    </location>
</feature>
<evidence type="ECO:0000256" key="3">
    <source>
        <dbReference type="ARBA" id="ARBA00023125"/>
    </source>
</evidence>
<sequence length="1088" mass="117172">MEFRVLGPVGAITGDGALLEIGPYQQRVVLTLCVLAAPRPVAPSRMIDVLWEDDAPPGALNTVQAYVSKLRRVFEPGRRRDVPPTVLVSRAGGYALNVPETAVDLGRARVRAAEGGRLAAAGDHGGAGRELRLALQEWRGEPLADFAGAAWAAEEIARLTEFRLTLEEDLARADLALGRGAELADELARLVGAHPFRERLRELTAHALYQAGRQADALGVLAEGRRLLVEELGLDPDPRSREMERRILAQDPALTPRLRAEAVPAEEAPPLVGRRAEAEALETAVAGDGHRVVLLAGEPGIGKTSLAEQAARAARARGHRVVWGRCWDGTGAPPFWPWTQAVRDLVGRDGELTRLAGAGQFELYEAFARLLNEHGRVVVVLDDLQWADTSSLRLLEFLASTRLCPELTVVATYRDTDVRPGGALEQALGALARLPHVRRLLLRGLAEEEIREYLGLAGADPGRAAEMGRLTAGNPFFLGEVLQLGETPQALSDVVRNRMKGLPPDTGEVLSVAALLGREADPDILLRVVELPGERVLDILDAAVGAGLLTEGDGPACRFVHDIVRDVLREALPPLRRRRLHARIAQVLEERTGTRLTEIAHHCREGLANPRMTGKAIGYTRRAAAQATAQFAHEDAVEHLEKALALIDRLPRSDDALRCDLLLDLAEAQVAAGMSTAAHACLETAAEIAEELGDDNRLARAVLGFSDPIHLAMYEEMTGIDRLAERTGRVLASGLAEGSPWRARLLAAAALTGSTGRPVERSVRLAEEAVRLARRTGDDPTLARALVVLEILLRPDPDHARRSAVAEEIVEIGRRTGDPVTEWAGLESEYVELTARGAAGRAVELLARLRESAERLRLPSLVSLATWQAAVHAYLTGRFADALAAADESAAAYPEGALGRDDARLRREVFRFLRLRAAGAAGEAFALTGEMLAHRPGQRPWLVLRCLALLDLGRTDEARVIFAGLAADDLAQIVPDLAYRFVPDAVSEICVALGDRTAGEALYARLAPNAGRLLGWSLTDLCLARLALLLGDPGRAAAHLRAAGEFAGRAGLRVYDPALRALAETLGERVPAEAQVNPRHIPGANSPM</sequence>
<name>A0A7W9IEE4_9ACTN</name>
<evidence type="ECO:0000256" key="4">
    <source>
        <dbReference type="ARBA" id="ARBA00023163"/>
    </source>
</evidence>
<reference evidence="7 8" key="1">
    <citation type="submission" date="2020-08" db="EMBL/GenBank/DDBJ databases">
        <title>Sequencing the genomes of 1000 actinobacteria strains.</title>
        <authorList>
            <person name="Klenk H.-P."/>
        </authorList>
    </citation>
    <scope>NUCLEOTIDE SEQUENCE [LARGE SCALE GENOMIC DNA]</scope>
    <source>
        <strain evidence="7 8">DSM 46887</strain>
    </source>
</reference>
<dbReference type="Gene3D" id="3.40.50.300">
    <property type="entry name" value="P-loop containing nucleotide triphosphate hydrolases"/>
    <property type="match status" value="1"/>
</dbReference>
<dbReference type="PANTHER" id="PTHR35807:SF1">
    <property type="entry name" value="TRANSCRIPTIONAL REGULATOR REDD"/>
    <property type="match status" value="1"/>
</dbReference>
<evidence type="ECO:0000259" key="6">
    <source>
        <dbReference type="PROSITE" id="PS51755"/>
    </source>
</evidence>
<keyword evidence="3 5" id="KW-0238">DNA-binding</keyword>
<dbReference type="InterPro" id="IPR051677">
    <property type="entry name" value="AfsR-DnrI-RedD_regulator"/>
</dbReference>
<dbReference type="InterPro" id="IPR016032">
    <property type="entry name" value="Sig_transdc_resp-reg_C-effctor"/>
</dbReference>
<dbReference type="Pfam" id="PF03704">
    <property type="entry name" value="BTAD"/>
    <property type="match status" value="1"/>
</dbReference>
<dbReference type="RefSeq" id="WP_184539010.1">
    <property type="nucleotide sequence ID" value="NZ_JACHMP010000001.1"/>
</dbReference>
<dbReference type="SUPFAM" id="SSF52540">
    <property type="entry name" value="P-loop containing nucleoside triphosphate hydrolases"/>
    <property type="match status" value="1"/>
</dbReference>
<feature type="DNA-binding region" description="OmpR/PhoB-type" evidence="5">
    <location>
        <begin position="1"/>
        <end position="98"/>
    </location>
</feature>
<dbReference type="GO" id="GO:0006355">
    <property type="term" value="P:regulation of DNA-templated transcription"/>
    <property type="evidence" value="ECO:0007669"/>
    <property type="project" value="InterPro"/>
</dbReference>
<evidence type="ECO:0000313" key="8">
    <source>
        <dbReference type="Proteomes" id="UP000540685"/>
    </source>
</evidence>
<dbReference type="SMART" id="SM00382">
    <property type="entry name" value="AAA"/>
    <property type="match status" value="1"/>
</dbReference>
<dbReference type="SUPFAM" id="SSF46894">
    <property type="entry name" value="C-terminal effector domain of the bipartite response regulators"/>
    <property type="match status" value="1"/>
</dbReference>
<dbReference type="CDD" id="cd15831">
    <property type="entry name" value="BTAD"/>
    <property type="match status" value="1"/>
</dbReference>
<organism evidence="7 8">
    <name type="scientific">Streptosporangium becharense</name>
    <dbReference type="NCBI Taxonomy" id="1816182"/>
    <lineage>
        <taxon>Bacteria</taxon>
        <taxon>Bacillati</taxon>
        <taxon>Actinomycetota</taxon>
        <taxon>Actinomycetes</taxon>
        <taxon>Streptosporangiales</taxon>
        <taxon>Streptosporangiaceae</taxon>
        <taxon>Streptosporangium</taxon>
    </lineage>
</organism>
<dbReference type="InterPro" id="IPR041664">
    <property type="entry name" value="AAA_16"/>
</dbReference>
<dbReference type="SMART" id="SM01043">
    <property type="entry name" value="BTAD"/>
    <property type="match status" value="1"/>
</dbReference>
<dbReference type="EMBL" id="JACHMP010000001">
    <property type="protein sequence ID" value="MBB5819157.1"/>
    <property type="molecule type" value="Genomic_DNA"/>
</dbReference>
<keyword evidence="2" id="KW-0805">Transcription regulation</keyword>
<evidence type="ECO:0000256" key="1">
    <source>
        <dbReference type="ARBA" id="ARBA00005820"/>
    </source>
</evidence>
<dbReference type="InterPro" id="IPR005158">
    <property type="entry name" value="BTAD"/>
</dbReference>
<dbReference type="Gene3D" id="1.10.10.10">
    <property type="entry name" value="Winged helix-like DNA-binding domain superfamily/Winged helix DNA-binding domain"/>
    <property type="match status" value="1"/>
</dbReference>
<dbReference type="Proteomes" id="UP000540685">
    <property type="component" value="Unassembled WGS sequence"/>
</dbReference>
<evidence type="ECO:0000256" key="5">
    <source>
        <dbReference type="PROSITE-ProRule" id="PRU01091"/>
    </source>
</evidence>
<dbReference type="AlphaFoldDB" id="A0A7W9IEE4"/>
<dbReference type="Gene3D" id="1.25.40.10">
    <property type="entry name" value="Tetratricopeptide repeat domain"/>
    <property type="match status" value="2"/>
</dbReference>
<dbReference type="InterPro" id="IPR036388">
    <property type="entry name" value="WH-like_DNA-bd_sf"/>
</dbReference>
<gene>
    <name evidence="7" type="ORF">F4562_002219</name>
</gene>
<comment type="caution">
    <text evidence="7">The sequence shown here is derived from an EMBL/GenBank/DDBJ whole genome shotgun (WGS) entry which is preliminary data.</text>
</comment>
<dbReference type="Pfam" id="PF13191">
    <property type="entry name" value="AAA_16"/>
    <property type="match status" value="1"/>
</dbReference>
<dbReference type="GO" id="GO:0000160">
    <property type="term" value="P:phosphorelay signal transduction system"/>
    <property type="evidence" value="ECO:0007669"/>
    <property type="project" value="InterPro"/>
</dbReference>
<dbReference type="InterPro" id="IPR003593">
    <property type="entry name" value="AAA+_ATPase"/>
</dbReference>
<dbReference type="SMART" id="SM00862">
    <property type="entry name" value="Trans_reg_C"/>
    <property type="match status" value="1"/>
</dbReference>
<dbReference type="PANTHER" id="PTHR35807">
    <property type="entry name" value="TRANSCRIPTIONAL REGULATOR REDD-RELATED"/>
    <property type="match status" value="1"/>
</dbReference>
<dbReference type="SUPFAM" id="SSF48452">
    <property type="entry name" value="TPR-like"/>
    <property type="match status" value="2"/>
</dbReference>
<comment type="similarity">
    <text evidence="1">Belongs to the AfsR/DnrI/RedD regulatory family.</text>
</comment>
<keyword evidence="8" id="KW-1185">Reference proteome</keyword>